<organism evidence="2 3">
    <name type="scientific">Thioalkalivibrio nitratireducens (strain DSM 14787 / UNIQEM 213 / ALEN2)</name>
    <dbReference type="NCBI Taxonomy" id="1255043"/>
    <lineage>
        <taxon>Bacteria</taxon>
        <taxon>Pseudomonadati</taxon>
        <taxon>Pseudomonadota</taxon>
        <taxon>Gammaproteobacteria</taxon>
        <taxon>Chromatiales</taxon>
        <taxon>Ectothiorhodospiraceae</taxon>
        <taxon>Thioalkalivibrio</taxon>
    </lineage>
</organism>
<keyword evidence="1" id="KW-0732">Signal</keyword>
<evidence type="ECO:0000313" key="3">
    <source>
        <dbReference type="Proteomes" id="UP000010809"/>
    </source>
</evidence>
<dbReference type="HOGENOM" id="CLU_2412251_0_0_6"/>
<feature type="chain" id="PRO_5003940446" evidence="1">
    <location>
        <begin position="20"/>
        <end position="92"/>
    </location>
</feature>
<dbReference type="EMBL" id="CP003989">
    <property type="protein sequence ID" value="AGA33434.1"/>
    <property type="molecule type" value="Genomic_DNA"/>
</dbReference>
<reference evidence="2" key="1">
    <citation type="submission" date="2015-12" db="EMBL/GenBank/DDBJ databases">
        <authorList>
            <person name="Tikhonova T.V."/>
            <person name="Pavlov A.R."/>
            <person name="Beletsky A.V."/>
            <person name="Mardanov A.V."/>
            <person name="Sorokin D.Y."/>
            <person name="Ravin N.V."/>
            <person name="Popov V.O."/>
        </authorList>
    </citation>
    <scope>NUCLEOTIDE SEQUENCE</scope>
    <source>
        <strain evidence="2">DSM 14787</strain>
    </source>
</reference>
<name>L0DV17_THIND</name>
<gene>
    <name evidence="2" type="ordered locus">TVNIR_1772</name>
</gene>
<accession>L0DV17</accession>
<feature type="signal peptide" evidence="1">
    <location>
        <begin position="1"/>
        <end position="19"/>
    </location>
</feature>
<dbReference type="PATRIC" id="fig|1255043.3.peg.1795"/>
<evidence type="ECO:0000256" key="1">
    <source>
        <dbReference type="SAM" id="SignalP"/>
    </source>
</evidence>
<proteinExistence type="predicted"/>
<dbReference type="KEGG" id="tni:TVNIR_1772"/>
<dbReference type="Proteomes" id="UP000010809">
    <property type="component" value="Chromosome"/>
</dbReference>
<evidence type="ECO:0000313" key="2">
    <source>
        <dbReference type="EMBL" id="AGA33434.1"/>
    </source>
</evidence>
<dbReference type="AlphaFoldDB" id="L0DV17"/>
<sequence length="92" mass="9828">MTAVLALLGAGIGISTAQAGVTPGLSSEKPDSLHTAQVPAPDSRQIKIDGVDGVGVPASRQPRIDVVAPRESNQIKWEYAPHRERHQLKLDR</sequence>
<protein>
    <submittedName>
        <fullName evidence="2">Uncharacterized protein</fullName>
    </submittedName>
</protein>
<keyword evidence="3" id="KW-1185">Reference proteome</keyword>
<dbReference type="RefSeq" id="WP_015258561.1">
    <property type="nucleotide sequence ID" value="NC_019902.2"/>
</dbReference>